<gene>
    <name evidence="3" type="ordered locus">Sterm_2034</name>
</gene>
<dbReference type="InterPro" id="IPR029021">
    <property type="entry name" value="Prot-tyrosine_phosphatase-like"/>
</dbReference>
<reference evidence="4" key="1">
    <citation type="submission" date="2009-09" db="EMBL/GenBank/DDBJ databases">
        <title>The complete chromosome of Sebaldella termitidis ATCC 33386.</title>
        <authorList>
            <consortium name="US DOE Joint Genome Institute (JGI-PGF)"/>
            <person name="Lucas S."/>
            <person name="Copeland A."/>
            <person name="Lapidus A."/>
            <person name="Glavina del Rio T."/>
            <person name="Dalin E."/>
            <person name="Tice H."/>
            <person name="Bruce D."/>
            <person name="Goodwin L."/>
            <person name="Pitluck S."/>
            <person name="Kyrpides N."/>
            <person name="Mavromatis K."/>
            <person name="Ivanova N."/>
            <person name="Mikhailova N."/>
            <person name="Sims D."/>
            <person name="Meincke L."/>
            <person name="Brettin T."/>
            <person name="Detter J.C."/>
            <person name="Han C."/>
            <person name="Larimer F."/>
            <person name="Land M."/>
            <person name="Hauser L."/>
            <person name="Markowitz V."/>
            <person name="Cheng J.F."/>
            <person name="Hugenholtz P."/>
            <person name="Woyke T."/>
            <person name="Wu D."/>
            <person name="Eisen J.A."/>
        </authorList>
    </citation>
    <scope>NUCLEOTIDE SEQUENCE [LARGE SCALE GENOMIC DNA]</scope>
    <source>
        <strain evidence="4">ATCC 33386 / NCTC 11300</strain>
    </source>
</reference>
<dbReference type="Gene3D" id="3.90.190.10">
    <property type="entry name" value="Protein tyrosine phosphatase superfamily"/>
    <property type="match status" value="1"/>
</dbReference>
<evidence type="ECO:0000313" key="4">
    <source>
        <dbReference type="Proteomes" id="UP000000845"/>
    </source>
</evidence>
<dbReference type="InterPro" id="IPR000387">
    <property type="entry name" value="Tyr_Pase_dom"/>
</dbReference>
<dbReference type="STRING" id="526218.Sterm_2034"/>
<evidence type="ECO:0000313" key="3">
    <source>
        <dbReference type="EMBL" id="ACZ08889.1"/>
    </source>
</evidence>
<dbReference type="HOGENOM" id="CLU_086657_1_0_0"/>
<dbReference type="PANTHER" id="PTHR31126">
    <property type="entry name" value="TYROSINE-PROTEIN PHOSPHATASE"/>
    <property type="match status" value="1"/>
</dbReference>
<dbReference type="eggNOG" id="COG2365">
    <property type="taxonomic scope" value="Bacteria"/>
</dbReference>
<organism evidence="3 4">
    <name type="scientific">Sebaldella termitidis (strain ATCC 33386 / NCTC 11300)</name>
    <dbReference type="NCBI Taxonomy" id="526218"/>
    <lineage>
        <taxon>Bacteria</taxon>
        <taxon>Fusobacteriati</taxon>
        <taxon>Fusobacteriota</taxon>
        <taxon>Fusobacteriia</taxon>
        <taxon>Fusobacteriales</taxon>
        <taxon>Leptotrichiaceae</taxon>
        <taxon>Sebaldella</taxon>
    </lineage>
</organism>
<name>D1AJK1_SEBTE</name>
<dbReference type="Proteomes" id="UP000000845">
    <property type="component" value="Chromosome"/>
</dbReference>
<dbReference type="SUPFAM" id="SSF52799">
    <property type="entry name" value="(Phosphotyrosine protein) phosphatases II"/>
    <property type="match status" value="1"/>
</dbReference>
<keyword evidence="4" id="KW-1185">Reference proteome</keyword>
<dbReference type="CDD" id="cd14529">
    <property type="entry name" value="TpbA-like"/>
    <property type="match status" value="1"/>
</dbReference>
<proteinExistence type="inferred from homology"/>
<feature type="domain" description="Tyrosine specific protein phosphatases" evidence="2">
    <location>
        <begin position="100"/>
        <end position="156"/>
    </location>
</feature>
<evidence type="ECO:0000259" key="2">
    <source>
        <dbReference type="PROSITE" id="PS50056"/>
    </source>
</evidence>
<dbReference type="AlphaFoldDB" id="D1AJK1"/>
<dbReference type="InterPro" id="IPR016130">
    <property type="entry name" value="Tyr_Pase_AS"/>
</dbReference>
<dbReference type="RefSeq" id="WP_012861483.1">
    <property type="nucleotide sequence ID" value="NC_013517.1"/>
</dbReference>
<accession>D1AJK1</accession>
<reference evidence="3 4" key="2">
    <citation type="journal article" date="2010" name="Stand. Genomic Sci.">
        <title>Complete genome sequence of Sebaldella termitidis type strain (NCTC 11300).</title>
        <authorList>
            <person name="Harmon-Smith M."/>
            <person name="Celia L."/>
            <person name="Chertkov O."/>
            <person name="Lapidus A."/>
            <person name="Copeland A."/>
            <person name="Glavina Del Rio T."/>
            <person name="Nolan M."/>
            <person name="Lucas S."/>
            <person name="Tice H."/>
            <person name="Cheng J.F."/>
            <person name="Han C."/>
            <person name="Detter J.C."/>
            <person name="Bruce D."/>
            <person name="Goodwin L."/>
            <person name="Pitluck S."/>
            <person name="Pati A."/>
            <person name="Liolios K."/>
            <person name="Ivanova N."/>
            <person name="Mavromatis K."/>
            <person name="Mikhailova N."/>
            <person name="Chen A."/>
            <person name="Palaniappan K."/>
            <person name="Land M."/>
            <person name="Hauser L."/>
            <person name="Chang Y.J."/>
            <person name="Jeffries C.D."/>
            <person name="Brettin T."/>
            <person name="Goker M."/>
            <person name="Beck B."/>
            <person name="Bristow J."/>
            <person name="Eisen J.A."/>
            <person name="Markowitz V."/>
            <person name="Hugenholtz P."/>
            <person name="Kyrpides N.C."/>
            <person name="Klenk H.P."/>
            <person name="Chen F."/>
        </authorList>
    </citation>
    <scope>NUCLEOTIDE SEQUENCE [LARGE SCALE GENOMIC DNA]</scope>
    <source>
        <strain evidence="4">ATCC 33386 / NCTC 11300</strain>
    </source>
</reference>
<dbReference type="InterPro" id="IPR004861">
    <property type="entry name" value="Siw14-like"/>
</dbReference>
<dbReference type="KEGG" id="str:Sterm_2034"/>
<dbReference type="Pfam" id="PF03162">
    <property type="entry name" value="Y_phosphatase2"/>
    <property type="match status" value="1"/>
</dbReference>
<dbReference type="PROSITE" id="PS00383">
    <property type="entry name" value="TYR_PHOSPHATASE_1"/>
    <property type="match status" value="1"/>
</dbReference>
<comment type="similarity">
    <text evidence="1">Belongs to the protein-tyrosine phosphatase family.</text>
</comment>
<dbReference type="GO" id="GO:0016791">
    <property type="term" value="F:phosphatase activity"/>
    <property type="evidence" value="ECO:0007669"/>
    <property type="project" value="TreeGrafter"/>
</dbReference>
<protein>
    <submittedName>
        <fullName evidence="3">Protein tyrosine/serine phosphatase</fullName>
    </submittedName>
</protein>
<dbReference type="EMBL" id="CP001739">
    <property type="protein sequence ID" value="ACZ08889.1"/>
    <property type="molecule type" value="Genomic_DNA"/>
</dbReference>
<dbReference type="PROSITE" id="PS50056">
    <property type="entry name" value="TYR_PHOSPHATASE_2"/>
    <property type="match status" value="1"/>
</dbReference>
<sequence length="182" mass="21285">MENYMKIFLLFLFLIQSVGYAEINAIEEEILADNIRNFYKVSDGIYRSAQPDRKNMELMDIIGVKTVINLRRYHSDMNEAKNTSLKLERVKMNPGKIKDEDIAEILTLIKNSDKPVLIHCWHGSDRTGVVVAMYRIVFEGFSKEEAIKELREEKYGHHENIYGNIVKYIRNVDVEKLKTKIL</sequence>
<evidence type="ECO:0000256" key="1">
    <source>
        <dbReference type="ARBA" id="ARBA00009580"/>
    </source>
</evidence>
<dbReference type="PANTHER" id="PTHR31126:SF72">
    <property type="entry name" value="DUAL SPECIFICITY PROTEIN PHOSPHATASE TPBA"/>
    <property type="match status" value="1"/>
</dbReference>